<keyword evidence="2" id="KW-0560">Oxidoreductase</keyword>
<feature type="domain" description="GFO/IDH/MocA-like oxidoreductase" evidence="4">
    <location>
        <begin position="133"/>
        <end position="249"/>
    </location>
</feature>
<protein>
    <submittedName>
        <fullName evidence="5">Putative dehydrogenase</fullName>
    </submittedName>
</protein>
<feature type="domain" description="Gfo/Idh/MocA-like oxidoreductase N-terminal" evidence="3">
    <location>
        <begin position="38"/>
        <end position="110"/>
    </location>
</feature>
<evidence type="ECO:0000313" key="5">
    <source>
        <dbReference type="EMBL" id="NYD50867.1"/>
    </source>
</evidence>
<keyword evidence="6" id="KW-1185">Reference proteome</keyword>
<sequence length="321" mass="34003">MRIAFAGLATTYHPDVDARLLRDRAITELVVWGDEDGSFAARHGARPVRSLEELVAAGPDAAVVTCRPRAVAGVVRRLAEAGIPVFVTKPAIGTAVDLDRLDQVVETASTPVTTCSVLRFAPAVRRLAETVRAMEGGAASDVLGVRVTVRHSVAAYLSPERRWLDDPAEGGGTLATMGLHGVELASAVLGPGLDAHWASRSVRVHRGSLSEDTGVIALAWPDGRYGLVEVLGATDEDRYEVAVHTRQGTRTATLTGDVDDPFETFGYAGTVDAFLDGVREGRAAVPWTTTREVLGAVVDARNSAFPAVSRADPPGTAPRRR</sequence>
<evidence type="ECO:0000259" key="4">
    <source>
        <dbReference type="Pfam" id="PF22725"/>
    </source>
</evidence>
<dbReference type="SUPFAM" id="SSF51735">
    <property type="entry name" value="NAD(P)-binding Rossmann-fold domains"/>
    <property type="match status" value="1"/>
</dbReference>
<dbReference type="Gene3D" id="3.40.50.720">
    <property type="entry name" value="NAD(P)-binding Rossmann-like Domain"/>
    <property type="match status" value="1"/>
</dbReference>
<dbReference type="EMBL" id="JACCBA010000001">
    <property type="protein sequence ID" value="NYD50867.1"/>
    <property type="molecule type" value="Genomic_DNA"/>
</dbReference>
<evidence type="ECO:0000259" key="3">
    <source>
        <dbReference type="Pfam" id="PF01408"/>
    </source>
</evidence>
<dbReference type="SUPFAM" id="SSF55347">
    <property type="entry name" value="Glyceraldehyde-3-phosphate dehydrogenase-like, C-terminal domain"/>
    <property type="match status" value="1"/>
</dbReference>
<evidence type="ECO:0000256" key="1">
    <source>
        <dbReference type="ARBA" id="ARBA00010928"/>
    </source>
</evidence>
<comment type="similarity">
    <text evidence="1">Belongs to the Gfo/Idh/MocA family.</text>
</comment>
<dbReference type="GO" id="GO:0016491">
    <property type="term" value="F:oxidoreductase activity"/>
    <property type="evidence" value="ECO:0007669"/>
    <property type="project" value="UniProtKB-KW"/>
</dbReference>
<dbReference type="GO" id="GO:0000166">
    <property type="term" value="F:nucleotide binding"/>
    <property type="evidence" value="ECO:0007669"/>
    <property type="project" value="InterPro"/>
</dbReference>
<proteinExistence type="inferred from homology"/>
<dbReference type="PANTHER" id="PTHR43708:SF5">
    <property type="entry name" value="CONSERVED EXPRESSED OXIDOREDUCTASE (EUROFUNG)-RELATED"/>
    <property type="match status" value="1"/>
</dbReference>
<organism evidence="5 6">
    <name type="scientific">Actinomadura luteofluorescens</name>
    <dbReference type="NCBI Taxonomy" id="46163"/>
    <lineage>
        <taxon>Bacteria</taxon>
        <taxon>Bacillati</taxon>
        <taxon>Actinomycetota</taxon>
        <taxon>Actinomycetes</taxon>
        <taxon>Streptosporangiales</taxon>
        <taxon>Thermomonosporaceae</taxon>
        <taxon>Actinomadura</taxon>
    </lineage>
</organism>
<gene>
    <name evidence="5" type="ORF">BJY14_006850</name>
</gene>
<evidence type="ECO:0000256" key="2">
    <source>
        <dbReference type="ARBA" id="ARBA00023002"/>
    </source>
</evidence>
<dbReference type="Pfam" id="PF22725">
    <property type="entry name" value="GFO_IDH_MocA_C3"/>
    <property type="match status" value="1"/>
</dbReference>
<dbReference type="InterPro" id="IPR036291">
    <property type="entry name" value="NAD(P)-bd_dom_sf"/>
</dbReference>
<accession>A0A7Y9EN97</accession>
<dbReference type="PANTHER" id="PTHR43708">
    <property type="entry name" value="CONSERVED EXPRESSED OXIDOREDUCTASE (EUROFUNG)"/>
    <property type="match status" value="1"/>
</dbReference>
<dbReference type="InterPro" id="IPR000683">
    <property type="entry name" value="Gfo/Idh/MocA-like_OxRdtase_N"/>
</dbReference>
<dbReference type="Proteomes" id="UP000529783">
    <property type="component" value="Unassembled WGS sequence"/>
</dbReference>
<name>A0A7Y9EN97_9ACTN</name>
<dbReference type="Pfam" id="PF01408">
    <property type="entry name" value="GFO_IDH_MocA"/>
    <property type="match status" value="1"/>
</dbReference>
<dbReference type="RefSeq" id="WP_179847352.1">
    <property type="nucleotide sequence ID" value="NZ_JACCBA010000001.1"/>
</dbReference>
<reference evidence="5 6" key="1">
    <citation type="submission" date="2020-07" db="EMBL/GenBank/DDBJ databases">
        <title>Sequencing the genomes of 1000 actinobacteria strains.</title>
        <authorList>
            <person name="Klenk H.-P."/>
        </authorList>
    </citation>
    <scope>NUCLEOTIDE SEQUENCE [LARGE SCALE GENOMIC DNA]</scope>
    <source>
        <strain evidence="5 6">DSM 40398</strain>
    </source>
</reference>
<evidence type="ECO:0000313" key="6">
    <source>
        <dbReference type="Proteomes" id="UP000529783"/>
    </source>
</evidence>
<dbReference type="AlphaFoldDB" id="A0A7Y9EN97"/>
<dbReference type="InterPro" id="IPR055170">
    <property type="entry name" value="GFO_IDH_MocA-like_dom"/>
</dbReference>
<dbReference type="Gene3D" id="3.30.360.10">
    <property type="entry name" value="Dihydrodipicolinate Reductase, domain 2"/>
    <property type="match status" value="1"/>
</dbReference>
<comment type="caution">
    <text evidence="5">The sequence shown here is derived from an EMBL/GenBank/DDBJ whole genome shotgun (WGS) entry which is preliminary data.</text>
</comment>
<dbReference type="InterPro" id="IPR051317">
    <property type="entry name" value="Gfo/Idh/MocA_oxidoreduct"/>
</dbReference>